<sequence>MSTIFKYISRNLLEKKLRSFIVIFSIMISTSLFFASTSISDVMINISMERMKQYAGTSDITMKPTDSSPNNYITVEDIEVHEHDLEYSITAIESSGQFKHNDNEIVNFNVMGYTLDELETMNTLKIIEEKELHPFVGNKIIINRDVSEKMNLALGDTMEIKIGSEHYTFLVSGIAEKVGLFRGEGLNPFAVVPKEHLGELLNLEHPNVVFLKVKDKENLSSMISTLSESYKDYIVEESISDEAIEQQVSGIAVTFLLMTIVVSIISMFIIYSSFKAITMERLTVMGTFRSLGATRKMTNLILLLESVFYGLISGVLGCVLGVGILFAMSMVLAESEVSTNILLAIQPLKLLFTFLLALILCILSSIIPILKVSKISVKDIILNNWDNSTQQSSKIVPFVGVLFVLFALIAPPLLSRTVALPLGIISAILLIVGIIFLIPVIMRWSVKLFSRPFSHIFGNEGQLALKNLRQDKNVITNISILSIAIATILMINIIGYGVVLELNNYYDRTPKYDVMMTATNMDEEFLQSVKEVEGVADVYGVYYKENVAVVDKNSYIGLIESADKDQFMEFWNFDIEGDSKALIEELDEGHNIILSLLKKNQLGVEVGDSISLKIKDVEQDYRVIGFMNTSRNSANYGVVSEKNLIEGNDDSFYSIFYIKSDMDSYELQKKLNEKYVDDNVWTMTMKEAASNDMKNSEQQFTILKSFSVLSLLIGGLSIINNLVISFIQRRRSTAILRSVGMSKGQFVKITFVESLFVGMIGGIVGIIGGLLLINIVPHILQAIDQRVVIHFSTNIMLVSFLAAIAVTVITSISPALKASKISVVEVIKTE</sequence>
<evidence type="ECO:0000256" key="5">
    <source>
        <dbReference type="ARBA" id="ARBA00023136"/>
    </source>
</evidence>
<keyword evidence="3 7" id="KW-0812">Transmembrane</keyword>
<dbReference type="AlphaFoldDB" id="A0A0K9FBX2"/>
<dbReference type="GO" id="GO:0005886">
    <property type="term" value="C:plasma membrane"/>
    <property type="evidence" value="ECO:0007669"/>
    <property type="project" value="UniProtKB-SubCell"/>
</dbReference>
<dbReference type="Pfam" id="PF12704">
    <property type="entry name" value="MacB_PCD"/>
    <property type="match status" value="1"/>
</dbReference>
<feature type="domain" description="MacB-like periplasmic core" evidence="9">
    <location>
        <begin position="19"/>
        <end position="221"/>
    </location>
</feature>
<keyword evidence="2" id="KW-1003">Cell membrane</keyword>
<dbReference type="PANTHER" id="PTHR30572:SF4">
    <property type="entry name" value="ABC TRANSPORTER PERMEASE YTRF"/>
    <property type="match status" value="1"/>
</dbReference>
<comment type="caution">
    <text evidence="10">The sequence shown here is derived from an EMBL/GenBank/DDBJ whole genome shotgun (WGS) entry which is preliminary data.</text>
</comment>
<evidence type="ECO:0000256" key="2">
    <source>
        <dbReference type="ARBA" id="ARBA00022475"/>
    </source>
</evidence>
<dbReference type="InterPro" id="IPR025857">
    <property type="entry name" value="MacB_PCD"/>
</dbReference>
<evidence type="ECO:0000256" key="1">
    <source>
        <dbReference type="ARBA" id="ARBA00004651"/>
    </source>
</evidence>
<feature type="transmembrane region" description="Helical" evidence="7">
    <location>
        <begin position="395"/>
        <end position="414"/>
    </location>
</feature>
<dbReference type="GeneID" id="96597690"/>
<feature type="transmembrane region" description="Helical" evidence="7">
    <location>
        <begin position="788"/>
        <end position="812"/>
    </location>
</feature>
<evidence type="ECO:0008006" key="12">
    <source>
        <dbReference type="Google" id="ProtNLM"/>
    </source>
</evidence>
<evidence type="ECO:0000256" key="6">
    <source>
        <dbReference type="ARBA" id="ARBA00038076"/>
    </source>
</evidence>
<keyword evidence="4 7" id="KW-1133">Transmembrane helix</keyword>
<feature type="transmembrane region" description="Helical" evidence="7">
    <location>
        <begin position="420"/>
        <end position="442"/>
    </location>
</feature>
<evidence type="ECO:0000313" key="11">
    <source>
        <dbReference type="Proteomes" id="UP000037326"/>
    </source>
</evidence>
<dbReference type="InterPro" id="IPR003838">
    <property type="entry name" value="ABC3_permease_C"/>
</dbReference>
<feature type="transmembrane region" description="Helical" evidence="7">
    <location>
        <begin position="300"/>
        <end position="330"/>
    </location>
</feature>
<comment type="subcellular location">
    <subcellularLocation>
        <location evidence="1">Cell membrane</location>
        <topology evidence="1">Multi-pass membrane protein</topology>
    </subcellularLocation>
</comment>
<proteinExistence type="inferred from homology"/>
<feature type="transmembrane region" description="Helical" evidence="7">
    <location>
        <begin position="248"/>
        <end position="271"/>
    </location>
</feature>
<feature type="transmembrane region" description="Helical" evidence="7">
    <location>
        <begin position="350"/>
        <end position="370"/>
    </location>
</feature>
<dbReference type="OrthoDB" id="1711021at2"/>
<feature type="domain" description="ABC3 transporter permease C-terminal" evidence="8">
    <location>
        <begin position="257"/>
        <end position="376"/>
    </location>
</feature>
<evidence type="ECO:0000259" key="8">
    <source>
        <dbReference type="Pfam" id="PF02687"/>
    </source>
</evidence>
<accession>A0A0K9FBX2</accession>
<evidence type="ECO:0000313" key="10">
    <source>
        <dbReference type="EMBL" id="KMY31611.1"/>
    </source>
</evidence>
<feature type="transmembrane region" description="Helical" evidence="7">
    <location>
        <begin position="474"/>
        <end position="499"/>
    </location>
</feature>
<evidence type="ECO:0000256" key="4">
    <source>
        <dbReference type="ARBA" id="ARBA00022989"/>
    </source>
</evidence>
<evidence type="ECO:0000256" key="7">
    <source>
        <dbReference type="SAM" id="Phobius"/>
    </source>
</evidence>
<feature type="transmembrane region" description="Helical" evidence="7">
    <location>
        <begin position="706"/>
        <end position="728"/>
    </location>
</feature>
<feature type="domain" description="ABC3 transporter permease C-terminal" evidence="8">
    <location>
        <begin position="705"/>
        <end position="822"/>
    </location>
</feature>
<reference evidence="11" key="1">
    <citation type="submission" date="2015-07" db="EMBL/GenBank/DDBJ databases">
        <authorList>
            <consortium name="Consortium for Microbial Forensics and Genomics (microFORGE)"/>
            <person name="Knight B.M."/>
            <person name="Roberts D.P."/>
            <person name="Lin D."/>
            <person name="Hari K."/>
            <person name="Fletcher J."/>
            <person name="Melcher U."/>
            <person name="Blagden T."/>
            <person name="Winegar R.A."/>
        </authorList>
    </citation>
    <scope>NUCLEOTIDE SEQUENCE [LARGE SCALE GENOMIC DNA]</scope>
    <source>
        <strain evidence="11">DSM 23493</strain>
    </source>
</reference>
<feature type="transmembrane region" description="Helical" evidence="7">
    <location>
        <begin position="20"/>
        <end position="39"/>
    </location>
</feature>
<protein>
    <recommendedName>
        <fullName evidence="12">ABC transporter permease</fullName>
    </recommendedName>
</protein>
<dbReference type="EMBL" id="LFXJ01000005">
    <property type="protein sequence ID" value="KMY31611.1"/>
    <property type="molecule type" value="Genomic_DNA"/>
</dbReference>
<dbReference type="Proteomes" id="UP000037326">
    <property type="component" value="Unassembled WGS sequence"/>
</dbReference>
<keyword evidence="5 7" id="KW-0472">Membrane</keyword>
<dbReference type="Pfam" id="PF02687">
    <property type="entry name" value="FtsX"/>
    <property type="match status" value="2"/>
</dbReference>
<organism evidence="10 11">
    <name type="scientific">Lysinibacillus xylanilyticus</name>
    <dbReference type="NCBI Taxonomy" id="582475"/>
    <lineage>
        <taxon>Bacteria</taxon>
        <taxon>Bacillati</taxon>
        <taxon>Bacillota</taxon>
        <taxon>Bacilli</taxon>
        <taxon>Bacillales</taxon>
        <taxon>Bacillaceae</taxon>
        <taxon>Lysinibacillus</taxon>
    </lineage>
</organism>
<dbReference type="PATRIC" id="fig|582475.4.peg.472"/>
<name>A0A0K9FBX2_9BACI</name>
<evidence type="ECO:0000259" key="9">
    <source>
        <dbReference type="Pfam" id="PF12704"/>
    </source>
</evidence>
<evidence type="ECO:0000256" key="3">
    <source>
        <dbReference type="ARBA" id="ARBA00022692"/>
    </source>
</evidence>
<feature type="transmembrane region" description="Helical" evidence="7">
    <location>
        <begin position="749"/>
        <end position="776"/>
    </location>
</feature>
<dbReference type="InterPro" id="IPR050250">
    <property type="entry name" value="Macrolide_Exporter_MacB"/>
</dbReference>
<dbReference type="PANTHER" id="PTHR30572">
    <property type="entry name" value="MEMBRANE COMPONENT OF TRANSPORTER-RELATED"/>
    <property type="match status" value="1"/>
</dbReference>
<dbReference type="GO" id="GO:0022857">
    <property type="term" value="F:transmembrane transporter activity"/>
    <property type="evidence" value="ECO:0007669"/>
    <property type="project" value="TreeGrafter"/>
</dbReference>
<dbReference type="RefSeq" id="WP_049664282.1">
    <property type="nucleotide sequence ID" value="NZ_LFXJ01000005.1"/>
</dbReference>
<gene>
    <name evidence="10" type="ORF">ACZ11_05200</name>
</gene>
<comment type="similarity">
    <text evidence="6">Belongs to the ABC-4 integral membrane protein family.</text>
</comment>